<dbReference type="GO" id="GO:0016811">
    <property type="term" value="F:hydrolase activity, acting on carbon-nitrogen (but not peptide) bonds, in linear amides"/>
    <property type="evidence" value="ECO:0007669"/>
    <property type="project" value="InterPro"/>
</dbReference>
<evidence type="ECO:0000256" key="5">
    <source>
        <dbReference type="PIRSR" id="PIRSR001227-2"/>
    </source>
</evidence>
<feature type="binding site" evidence="5">
    <location>
        <position position="319"/>
    </location>
    <ligand>
        <name>Ca(2+)</name>
        <dbReference type="ChEBI" id="CHEBI:29108"/>
    </ligand>
</feature>
<dbReference type="PIRSF" id="PIRSF001227">
    <property type="entry name" value="Pen_acylase"/>
    <property type="match status" value="1"/>
</dbReference>
<dbReference type="OrthoDB" id="9759796at2"/>
<dbReference type="GO" id="GO:0046872">
    <property type="term" value="F:metal ion binding"/>
    <property type="evidence" value="ECO:0007669"/>
    <property type="project" value="UniProtKB-KW"/>
</dbReference>
<dbReference type="Proteomes" id="UP000239522">
    <property type="component" value="Unassembled WGS sequence"/>
</dbReference>
<reference evidence="6 7" key="1">
    <citation type="submission" date="2016-11" db="EMBL/GenBank/DDBJ databases">
        <title>Trade-off between light-utilization and light-protection in marine flavobacteria.</title>
        <authorList>
            <person name="Kumagai Y."/>
        </authorList>
    </citation>
    <scope>NUCLEOTIDE SEQUENCE [LARGE SCALE GENOMIC DNA]</scope>
    <source>
        <strain evidence="6 7">ATCC 700397</strain>
    </source>
</reference>
<proteinExistence type="inferred from homology"/>
<dbReference type="Gene3D" id="3.60.20.10">
    <property type="entry name" value="Glutamine Phosphoribosylpyrophosphate, subunit 1, domain 1"/>
    <property type="match status" value="1"/>
</dbReference>
<evidence type="ECO:0000313" key="7">
    <source>
        <dbReference type="Proteomes" id="UP000239522"/>
    </source>
</evidence>
<evidence type="ECO:0000256" key="3">
    <source>
        <dbReference type="ARBA" id="ARBA00023145"/>
    </source>
</evidence>
<dbReference type="InterPro" id="IPR043146">
    <property type="entry name" value="Penicillin_amidase_N_B-knob"/>
</dbReference>
<evidence type="ECO:0000256" key="4">
    <source>
        <dbReference type="PIRSR" id="PIRSR001227-1"/>
    </source>
</evidence>
<keyword evidence="5" id="KW-0106">Calcium</keyword>
<dbReference type="Gene3D" id="1.10.439.10">
    <property type="entry name" value="Penicillin Amidohydrolase, domain 1"/>
    <property type="match status" value="1"/>
</dbReference>
<keyword evidence="3" id="KW-0865">Zymogen</keyword>
<dbReference type="EMBL" id="MQUA01000013">
    <property type="protein sequence ID" value="PQB08120.1"/>
    <property type="molecule type" value="Genomic_DNA"/>
</dbReference>
<dbReference type="SUPFAM" id="SSF56235">
    <property type="entry name" value="N-terminal nucleophile aminohydrolases (Ntn hydrolases)"/>
    <property type="match status" value="1"/>
</dbReference>
<dbReference type="InterPro" id="IPR043147">
    <property type="entry name" value="Penicillin_amidase_A-knob"/>
</dbReference>
<sequence>MKFLKKALKITIVLLVLILVGGWLYSKTYHPKYDGEIEIKNLSEKVTVYFDDMGVPHINAQNQQDAYIALGYLHAQDRLWQMELIRRIAAGRLSEIFGKDLLKTDVFFAGLGIEEAAEKTIANLDKNSESYILTQAYLEGINQFIEEGKEPLEFTLVGVKKEKYTIKDIYNVFGYMAFSFAAAHKTDPLLTEVKEKLGESYFNELVSSSSKNLTIIKTSIPDKMNATISKSVAAIMDNLPVSTFIGSNSWVIAPEKAKNGKVIFANDPHIAFSQPSVWYQNHIKTPDFEIYGFNIALMPFPLLGHNSEYAYGLTMLANDDLNFYIEESNPDNAAQYKTSEGYKNYKIIDKTIRIKDEKDTTFQVKVTKHGPIMNGLISHLDDERPIAMNWIYTQLPNEMVDVSYGLSHSKSLSDFKNSVSKIHAPGLNVMYGDAKDNIAWFASAKLYQLRDSLFTKTFLNGASGKDEIIEYLPFEENPQAINPPWHYVYSANNQIDYVRGKLYPGYYQPQDRAKRIVELLEEKDDFTKEDVAKMMFDVKSSAVSEIANDLLKSLDQSKFSVSEKKAVETLENWDGTYLKNSVGATIYNRFLYEFLKATYKDELGNNFELFINSQIQDEVLPIQILRKQSVWWDDITTTKKVEGRAEIILNSFKETFTFLENQLGENVDDWHWSRVLSVEHEHAIGKAGGLLGKIFNVGPFETIGGNEVINNQIFKLDSTGYYKVTAGPSTRRIVDFSDVENSLAILPTGQSGNVFSEHYKDQAQKFLNGEFVKMKLNRTQIERSKNMLILIPKNN</sequence>
<name>A0A2S7KZS4_9FLAO</name>
<dbReference type="GO" id="GO:0017000">
    <property type="term" value="P:antibiotic biosynthetic process"/>
    <property type="evidence" value="ECO:0007669"/>
    <property type="project" value="InterPro"/>
</dbReference>
<dbReference type="AlphaFoldDB" id="A0A2S7KZS4"/>
<dbReference type="CDD" id="cd03747">
    <property type="entry name" value="Ntn_PGA_like"/>
    <property type="match status" value="1"/>
</dbReference>
<protein>
    <submittedName>
        <fullName evidence="6">Penicillin acylase family protein</fullName>
    </submittedName>
</protein>
<evidence type="ECO:0000256" key="2">
    <source>
        <dbReference type="ARBA" id="ARBA00022801"/>
    </source>
</evidence>
<keyword evidence="7" id="KW-1185">Reference proteome</keyword>
<dbReference type="Gene3D" id="1.10.1400.10">
    <property type="match status" value="1"/>
</dbReference>
<dbReference type="InterPro" id="IPR029055">
    <property type="entry name" value="Ntn_hydrolases_N"/>
</dbReference>
<comment type="cofactor">
    <cofactor evidence="5">
        <name>Ca(2+)</name>
        <dbReference type="ChEBI" id="CHEBI:29108"/>
    </cofactor>
    <text evidence="5">Binds 1 Ca(2+) ion per dimer.</text>
</comment>
<keyword evidence="5" id="KW-0479">Metal-binding</keyword>
<dbReference type="PANTHER" id="PTHR34218:SF5">
    <property type="entry name" value="PENICILLIN ACYLASE FAMILY PROTEIN"/>
    <property type="match status" value="1"/>
</dbReference>
<organism evidence="6 7">
    <name type="scientific">Polaribacter filamentus</name>
    <dbReference type="NCBI Taxonomy" id="53483"/>
    <lineage>
        <taxon>Bacteria</taxon>
        <taxon>Pseudomonadati</taxon>
        <taxon>Bacteroidota</taxon>
        <taxon>Flavobacteriia</taxon>
        <taxon>Flavobacteriales</taxon>
        <taxon>Flavobacteriaceae</taxon>
    </lineage>
</organism>
<dbReference type="InterPro" id="IPR014395">
    <property type="entry name" value="Pen/GL7ACA/AHL_acylase"/>
</dbReference>
<accession>A0A2S7KZS4</accession>
<dbReference type="InterPro" id="IPR023343">
    <property type="entry name" value="Penicillin_amidase_dom1"/>
</dbReference>
<dbReference type="Gene3D" id="2.30.120.10">
    <property type="match status" value="1"/>
</dbReference>
<gene>
    <name evidence="6" type="ORF">BST83_13945</name>
</gene>
<feature type="active site" description="Nucleophile" evidence="4">
    <location>
        <position position="247"/>
    </location>
</feature>
<comment type="similarity">
    <text evidence="1">Belongs to the peptidase S45 family.</text>
</comment>
<dbReference type="PANTHER" id="PTHR34218">
    <property type="entry name" value="PEPTIDASE S45 PENICILLIN AMIDASE"/>
    <property type="match status" value="1"/>
</dbReference>
<dbReference type="Pfam" id="PF01804">
    <property type="entry name" value="Penicil_amidase"/>
    <property type="match status" value="1"/>
</dbReference>
<evidence type="ECO:0000313" key="6">
    <source>
        <dbReference type="EMBL" id="PQB08120.1"/>
    </source>
</evidence>
<dbReference type="RefSeq" id="WP_104810324.1">
    <property type="nucleotide sequence ID" value="NZ_MQUA01000013.1"/>
</dbReference>
<keyword evidence="2" id="KW-0378">Hydrolase</keyword>
<dbReference type="InterPro" id="IPR002692">
    <property type="entry name" value="S45"/>
</dbReference>
<comment type="caution">
    <text evidence="6">The sequence shown here is derived from an EMBL/GenBank/DDBJ whole genome shotgun (WGS) entry which is preliminary data.</text>
</comment>
<evidence type="ECO:0000256" key="1">
    <source>
        <dbReference type="ARBA" id="ARBA00006586"/>
    </source>
</evidence>